<feature type="compositionally biased region" description="Polar residues" evidence="1">
    <location>
        <begin position="80"/>
        <end position="102"/>
    </location>
</feature>
<dbReference type="OMA" id="NASEGCM"/>
<proteinExistence type="predicted"/>
<reference evidence="2" key="3">
    <citation type="submission" date="2025-09" db="UniProtKB">
        <authorList>
            <consortium name="Ensembl"/>
        </authorList>
    </citation>
    <scope>IDENTIFICATION</scope>
</reference>
<feature type="compositionally biased region" description="Polar residues" evidence="1">
    <location>
        <begin position="311"/>
        <end position="358"/>
    </location>
</feature>
<reference evidence="3" key="1">
    <citation type="submission" date="2013-10" db="EMBL/GenBank/DDBJ databases">
        <authorList>
            <person name="Schartl M."/>
            <person name="Warren W."/>
        </authorList>
    </citation>
    <scope>NUCLEOTIDE SEQUENCE [LARGE SCALE GENOMIC DNA]</scope>
    <source>
        <strain evidence="3">female</strain>
    </source>
</reference>
<dbReference type="eggNOG" id="ENOG502SFCC">
    <property type="taxonomic scope" value="Eukaryota"/>
</dbReference>
<accession>A0A096M1A7</accession>
<dbReference type="AlphaFoldDB" id="A0A096M1A7"/>
<feature type="compositionally biased region" description="Polar residues" evidence="1">
    <location>
        <begin position="255"/>
        <end position="275"/>
    </location>
</feature>
<feature type="region of interest" description="Disordered" evidence="1">
    <location>
        <begin position="311"/>
        <end position="401"/>
    </location>
</feature>
<evidence type="ECO:0000313" key="2">
    <source>
        <dbReference type="Ensembl" id="ENSPFOP00000025198.1"/>
    </source>
</evidence>
<keyword evidence="3" id="KW-1185">Reference proteome</keyword>
<feature type="region of interest" description="Disordered" evidence="1">
    <location>
        <begin position="201"/>
        <end position="277"/>
    </location>
</feature>
<feature type="compositionally biased region" description="Polar residues" evidence="1">
    <location>
        <begin position="1"/>
        <end position="25"/>
    </location>
</feature>
<dbReference type="Ensembl" id="ENSPFOT00000022889.1">
    <property type="protein sequence ID" value="ENSPFOP00000025198.1"/>
    <property type="gene ID" value="ENSPFOG00000024507.1"/>
</dbReference>
<protein>
    <submittedName>
        <fullName evidence="2">Uncharacterized protein</fullName>
    </submittedName>
</protein>
<dbReference type="EMBL" id="AYCK01011050">
    <property type="status" value="NOT_ANNOTATED_CDS"/>
    <property type="molecule type" value="Genomic_DNA"/>
</dbReference>
<dbReference type="Proteomes" id="UP000028760">
    <property type="component" value="Unassembled WGS sequence"/>
</dbReference>
<evidence type="ECO:0000313" key="3">
    <source>
        <dbReference type="Proteomes" id="UP000028760"/>
    </source>
</evidence>
<feature type="compositionally biased region" description="Basic and acidic residues" evidence="1">
    <location>
        <begin position="201"/>
        <end position="217"/>
    </location>
</feature>
<reference evidence="2" key="2">
    <citation type="submission" date="2025-08" db="UniProtKB">
        <authorList>
            <consortium name="Ensembl"/>
        </authorList>
    </citation>
    <scope>IDENTIFICATION</scope>
</reference>
<organism evidence="2 3">
    <name type="scientific">Poecilia formosa</name>
    <name type="common">Amazon molly</name>
    <name type="synonym">Limia formosa</name>
    <dbReference type="NCBI Taxonomy" id="48698"/>
    <lineage>
        <taxon>Eukaryota</taxon>
        <taxon>Metazoa</taxon>
        <taxon>Chordata</taxon>
        <taxon>Craniata</taxon>
        <taxon>Vertebrata</taxon>
        <taxon>Euteleostomi</taxon>
        <taxon>Actinopterygii</taxon>
        <taxon>Neopterygii</taxon>
        <taxon>Teleostei</taxon>
        <taxon>Neoteleostei</taxon>
        <taxon>Acanthomorphata</taxon>
        <taxon>Ovalentaria</taxon>
        <taxon>Atherinomorphae</taxon>
        <taxon>Cyprinodontiformes</taxon>
        <taxon>Poeciliidae</taxon>
        <taxon>Poeciliinae</taxon>
        <taxon>Poecilia</taxon>
    </lineage>
</organism>
<name>A0A096M1A7_POEFO</name>
<feature type="region of interest" description="Disordered" evidence="1">
    <location>
        <begin position="1"/>
        <end position="128"/>
    </location>
</feature>
<evidence type="ECO:0000256" key="1">
    <source>
        <dbReference type="SAM" id="MobiDB-lite"/>
    </source>
</evidence>
<sequence>MLQRLQLQSGREAQTLFQTPVSSSAPPALGQNGERGAASLQGVPSSPVNVLGFNGNPSKEFPISATNSTSGFPRDEKHQASSALEGSRSPTLFPSQKVNPNGDSGKKWELGQAPGPGFSPTSTRPLFPAKPQKEVKLTFFKRTDTERESIGSTLVENGGFGSLQQNNDLQVFSNSQVATNMRRKRSTENKTRRWTQKLKERFKDRHGNAGKKGKEDGLPGQETQISIFNQVIMPDTPGNKPNNDPDATFSPLDCTDSSKLNPAQTEDNTTASNIRRSSDFDFGLGSFSLLDEITKGQEWAKFLNPNLSISSVTERPSEEPSNQPHIQPQPHSLNQSPGTLNQVGVGNNQWSFRSTESSPGPVFSMPQSAPVFPPANIDTSVLRQQADQSEPMEDGQSRSEM</sequence>
<feature type="compositionally biased region" description="Polar residues" evidence="1">
    <location>
        <begin position="377"/>
        <end position="388"/>
    </location>
</feature>